<sequence>MAILASEAPSVNPLVVVAIGTTRAEQLIVCEIGEPQMTDAAIPINGSLFRDQVDSASMAHRPLLLIVGAFL</sequence>
<accession>A0ABS4R7B6</accession>
<keyword evidence="2" id="KW-1185">Reference proteome</keyword>
<evidence type="ECO:0000313" key="1">
    <source>
        <dbReference type="EMBL" id="MBP2238779.1"/>
    </source>
</evidence>
<dbReference type="RefSeq" id="WP_209606108.1">
    <property type="nucleotide sequence ID" value="NZ_JAGILA010000009.1"/>
</dbReference>
<comment type="caution">
    <text evidence="1">The sequence shown here is derived from an EMBL/GenBank/DDBJ whole genome shotgun (WGS) entry which is preliminary data.</text>
</comment>
<protein>
    <submittedName>
        <fullName evidence="1">Uncharacterized protein</fullName>
    </submittedName>
</protein>
<name>A0ABS4R7B6_9HYPH</name>
<proteinExistence type="predicted"/>
<evidence type="ECO:0000313" key="2">
    <source>
        <dbReference type="Proteomes" id="UP000730739"/>
    </source>
</evidence>
<organism evidence="1 2">
    <name type="scientific">Sinorhizobium kostiense</name>
    <dbReference type="NCBI Taxonomy" id="76747"/>
    <lineage>
        <taxon>Bacteria</taxon>
        <taxon>Pseudomonadati</taxon>
        <taxon>Pseudomonadota</taxon>
        <taxon>Alphaproteobacteria</taxon>
        <taxon>Hyphomicrobiales</taxon>
        <taxon>Rhizobiaceae</taxon>
        <taxon>Sinorhizobium/Ensifer group</taxon>
        <taxon>Sinorhizobium</taxon>
    </lineage>
</organism>
<dbReference type="EMBL" id="JAGILA010000009">
    <property type="protein sequence ID" value="MBP2238779.1"/>
    <property type="molecule type" value="Genomic_DNA"/>
</dbReference>
<gene>
    <name evidence="1" type="ORF">J2Z31_005320</name>
</gene>
<reference evidence="1 2" key="1">
    <citation type="submission" date="2021-03" db="EMBL/GenBank/DDBJ databases">
        <title>Genomic Encyclopedia of Type Strains, Phase IV (KMG-IV): sequencing the most valuable type-strain genomes for metagenomic binning, comparative biology and taxonomic classification.</title>
        <authorList>
            <person name="Goeker M."/>
        </authorList>
    </citation>
    <scope>NUCLEOTIDE SEQUENCE [LARGE SCALE GENOMIC DNA]</scope>
    <source>
        <strain evidence="1 2">DSM 13372</strain>
    </source>
</reference>
<dbReference type="Proteomes" id="UP000730739">
    <property type="component" value="Unassembled WGS sequence"/>
</dbReference>